<name>A0A0D0KR55_AGRTU</name>
<dbReference type="AlphaFoldDB" id="A0A0D0KR55"/>
<gene>
    <name evidence="1" type="ORF">RU07_12345</name>
</gene>
<dbReference type="InterPro" id="IPR011231">
    <property type="entry name" value="Phage_VT1-Sakai_H0018"/>
</dbReference>
<evidence type="ECO:0008006" key="3">
    <source>
        <dbReference type="Google" id="ProtNLM"/>
    </source>
</evidence>
<proteinExistence type="predicted"/>
<evidence type="ECO:0000313" key="2">
    <source>
        <dbReference type="Proteomes" id="UP000035017"/>
    </source>
</evidence>
<dbReference type="OrthoDB" id="5365964at2"/>
<reference evidence="1 2" key="1">
    <citation type="submission" date="2014-12" db="EMBL/GenBank/DDBJ databases">
        <title>16Stimator: statistical estimation of ribosomal gene copy numbers from draft genome assemblies.</title>
        <authorList>
            <person name="Perisin M.A."/>
            <person name="Vetter M."/>
            <person name="Gilbert J.A."/>
            <person name="Bergelson J."/>
        </authorList>
    </citation>
    <scope>NUCLEOTIDE SEQUENCE [LARGE SCALE GENOMIC DNA]</scope>
    <source>
        <strain evidence="1 2">MEJ076</strain>
    </source>
</reference>
<organism evidence="1 2">
    <name type="scientific">Agrobacterium tumefaciens</name>
    <dbReference type="NCBI Taxonomy" id="358"/>
    <lineage>
        <taxon>Bacteria</taxon>
        <taxon>Pseudomonadati</taxon>
        <taxon>Pseudomonadota</taxon>
        <taxon>Alphaproteobacteria</taxon>
        <taxon>Hyphomicrobiales</taxon>
        <taxon>Rhizobiaceae</taxon>
        <taxon>Rhizobium/Agrobacterium group</taxon>
        <taxon>Agrobacterium</taxon>
        <taxon>Agrobacterium tumefaciens complex</taxon>
    </lineage>
</organism>
<evidence type="ECO:0000313" key="1">
    <source>
        <dbReference type="EMBL" id="KIQ02229.1"/>
    </source>
</evidence>
<comment type="caution">
    <text evidence="1">The sequence shown here is derived from an EMBL/GenBank/DDBJ whole genome shotgun (WGS) entry which is preliminary data.</text>
</comment>
<dbReference type="PIRSF" id="PIRSF030771">
    <property type="entry name" value="UCP030771"/>
    <property type="match status" value="1"/>
</dbReference>
<dbReference type="EMBL" id="JXQV01000011">
    <property type="protein sequence ID" value="KIQ02229.1"/>
    <property type="molecule type" value="Genomic_DNA"/>
</dbReference>
<sequence length="106" mass="10981">MAKNFKQPGKILDIPAPADVKSGDGVLIGKLFGVAQTTAKQGEMVAIDREGVWDLPKTAAQAWGIGDVVYWTGTEVTTTVGTNTKIGFAAAVAVNPSPRGDVVLSP</sequence>
<accession>A0A0D0KR55</accession>
<protein>
    <recommendedName>
        <fullName evidence="3">DUF2190 family protein</fullName>
    </recommendedName>
</protein>
<dbReference type="Proteomes" id="UP000035017">
    <property type="component" value="Unassembled WGS sequence"/>
</dbReference>
<dbReference type="Pfam" id="PF09956">
    <property type="entry name" value="Phage_cement_2"/>
    <property type="match status" value="1"/>
</dbReference>